<accession>A0A4Y7T4U8</accession>
<feature type="region of interest" description="Disordered" evidence="1">
    <location>
        <begin position="143"/>
        <end position="162"/>
    </location>
</feature>
<keyword evidence="3" id="KW-1185">Reference proteome</keyword>
<evidence type="ECO:0000313" key="3">
    <source>
        <dbReference type="Proteomes" id="UP000298030"/>
    </source>
</evidence>
<protein>
    <submittedName>
        <fullName evidence="2">Uncharacterized protein</fullName>
    </submittedName>
</protein>
<dbReference type="EMBL" id="QPFP01000028">
    <property type="protein sequence ID" value="TEB29197.1"/>
    <property type="molecule type" value="Genomic_DNA"/>
</dbReference>
<gene>
    <name evidence="2" type="ORF">FA13DRAFT_1793296</name>
</gene>
<name>A0A4Y7T4U8_COPMI</name>
<evidence type="ECO:0000313" key="2">
    <source>
        <dbReference type="EMBL" id="TEB29197.1"/>
    </source>
</evidence>
<dbReference type="AlphaFoldDB" id="A0A4Y7T4U8"/>
<dbReference type="Proteomes" id="UP000298030">
    <property type="component" value="Unassembled WGS sequence"/>
</dbReference>
<comment type="caution">
    <text evidence="2">The sequence shown here is derived from an EMBL/GenBank/DDBJ whole genome shotgun (WGS) entry which is preliminary data.</text>
</comment>
<evidence type="ECO:0000256" key="1">
    <source>
        <dbReference type="SAM" id="MobiDB-lite"/>
    </source>
</evidence>
<reference evidence="2 3" key="1">
    <citation type="journal article" date="2019" name="Nat. Ecol. Evol.">
        <title>Megaphylogeny resolves global patterns of mushroom evolution.</title>
        <authorList>
            <person name="Varga T."/>
            <person name="Krizsan K."/>
            <person name="Foldi C."/>
            <person name="Dima B."/>
            <person name="Sanchez-Garcia M."/>
            <person name="Sanchez-Ramirez S."/>
            <person name="Szollosi G.J."/>
            <person name="Szarkandi J.G."/>
            <person name="Papp V."/>
            <person name="Albert L."/>
            <person name="Andreopoulos W."/>
            <person name="Angelini C."/>
            <person name="Antonin V."/>
            <person name="Barry K.W."/>
            <person name="Bougher N.L."/>
            <person name="Buchanan P."/>
            <person name="Buyck B."/>
            <person name="Bense V."/>
            <person name="Catcheside P."/>
            <person name="Chovatia M."/>
            <person name="Cooper J."/>
            <person name="Damon W."/>
            <person name="Desjardin D."/>
            <person name="Finy P."/>
            <person name="Geml J."/>
            <person name="Haridas S."/>
            <person name="Hughes K."/>
            <person name="Justo A."/>
            <person name="Karasinski D."/>
            <person name="Kautmanova I."/>
            <person name="Kiss B."/>
            <person name="Kocsube S."/>
            <person name="Kotiranta H."/>
            <person name="LaButti K.M."/>
            <person name="Lechner B.E."/>
            <person name="Liimatainen K."/>
            <person name="Lipzen A."/>
            <person name="Lukacs Z."/>
            <person name="Mihaltcheva S."/>
            <person name="Morgado L.N."/>
            <person name="Niskanen T."/>
            <person name="Noordeloos M.E."/>
            <person name="Ohm R.A."/>
            <person name="Ortiz-Santana B."/>
            <person name="Ovrebo C."/>
            <person name="Racz N."/>
            <person name="Riley R."/>
            <person name="Savchenko A."/>
            <person name="Shiryaev A."/>
            <person name="Soop K."/>
            <person name="Spirin V."/>
            <person name="Szebenyi C."/>
            <person name="Tomsovsky M."/>
            <person name="Tulloss R.E."/>
            <person name="Uehling J."/>
            <person name="Grigoriev I.V."/>
            <person name="Vagvolgyi C."/>
            <person name="Papp T."/>
            <person name="Martin F.M."/>
            <person name="Miettinen O."/>
            <person name="Hibbett D.S."/>
            <person name="Nagy L.G."/>
        </authorList>
    </citation>
    <scope>NUCLEOTIDE SEQUENCE [LARGE SCALE GENOMIC DNA]</scope>
    <source>
        <strain evidence="2 3">FP101781</strain>
    </source>
</reference>
<proteinExistence type="predicted"/>
<organism evidence="2 3">
    <name type="scientific">Coprinellus micaceus</name>
    <name type="common">Glistening ink-cap mushroom</name>
    <name type="synonym">Coprinus micaceus</name>
    <dbReference type="NCBI Taxonomy" id="71717"/>
    <lineage>
        <taxon>Eukaryota</taxon>
        <taxon>Fungi</taxon>
        <taxon>Dikarya</taxon>
        <taxon>Basidiomycota</taxon>
        <taxon>Agaricomycotina</taxon>
        <taxon>Agaricomycetes</taxon>
        <taxon>Agaricomycetidae</taxon>
        <taxon>Agaricales</taxon>
        <taxon>Agaricineae</taxon>
        <taxon>Psathyrellaceae</taxon>
        <taxon>Coprinellus</taxon>
    </lineage>
</organism>
<sequence length="196" mass="21653">MSLSRLPLPSFTIVLTEHRGASYTSVSSPKDEDPLMKTIDTRFSGSLTYDVDYAVAHPLRLRVPLLLPSRKTRDDAASIASSTSTNEVDLNSEFAADDNSVTSSDYEVGELGETNPPLHVQASSLARESPCCKCEADGIPMRVLRGSEAPTSSRQGRSQRDLKPRRNACLRIWLGILKAFRSLWRRLKWVGGDYPA</sequence>